<keyword evidence="3" id="KW-0804">Transcription</keyword>
<dbReference type="InterPro" id="IPR018062">
    <property type="entry name" value="HTH_AraC-typ_CS"/>
</dbReference>
<reference evidence="5 6" key="1">
    <citation type="submission" date="2016-08" db="EMBL/GenBank/DDBJ databases">
        <authorList>
            <person name="Seilhamer J.J."/>
        </authorList>
    </citation>
    <scope>NUCLEOTIDE SEQUENCE [LARGE SCALE GENOMIC DNA]</scope>
    <source>
        <strain evidence="5 6">PH27A</strain>
    </source>
</reference>
<dbReference type="GO" id="GO:0003700">
    <property type="term" value="F:DNA-binding transcription factor activity"/>
    <property type="evidence" value="ECO:0007669"/>
    <property type="project" value="InterPro"/>
</dbReference>
<evidence type="ECO:0000256" key="3">
    <source>
        <dbReference type="ARBA" id="ARBA00023163"/>
    </source>
</evidence>
<dbReference type="InterPro" id="IPR009057">
    <property type="entry name" value="Homeodomain-like_sf"/>
</dbReference>
<dbReference type="Proteomes" id="UP000094291">
    <property type="component" value="Unassembled WGS sequence"/>
</dbReference>
<dbReference type="GO" id="GO:0043565">
    <property type="term" value="F:sequence-specific DNA binding"/>
    <property type="evidence" value="ECO:0007669"/>
    <property type="project" value="InterPro"/>
</dbReference>
<dbReference type="InterPro" id="IPR018060">
    <property type="entry name" value="HTH_AraC"/>
</dbReference>
<dbReference type="SMART" id="SM00342">
    <property type="entry name" value="HTH_ARAC"/>
    <property type="match status" value="1"/>
</dbReference>
<dbReference type="OrthoDB" id="9803764at2"/>
<dbReference type="SUPFAM" id="SSF52317">
    <property type="entry name" value="Class I glutamine amidotransferase-like"/>
    <property type="match status" value="1"/>
</dbReference>
<comment type="caution">
    <text evidence="5">The sequence shown here is derived from an EMBL/GenBank/DDBJ whole genome shotgun (WGS) entry which is preliminary data.</text>
</comment>
<keyword evidence="1" id="KW-0805">Transcription regulation</keyword>
<feature type="domain" description="HTH araC/xylS-type" evidence="4">
    <location>
        <begin position="244"/>
        <end position="346"/>
    </location>
</feature>
<dbReference type="SUPFAM" id="SSF46689">
    <property type="entry name" value="Homeodomain-like"/>
    <property type="match status" value="2"/>
</dbReference>
<dbReference type="InterPro" id="IPR029062">
    <property type="entry name" value="Class_I_gatase-like"/>
</dbReference>
<dbReference type="InterPro" id="IPR052158">
    <property type="entry name" value="INH-QAR"/>
</dbReference>
<evidence type="ECO:0000313" key="6">
    <source>
        <dbReference type="Proteomes" id="UP000094291"/>
    </source>
</evidence>
<protein>
    <recommendedName>
        <fullName evidence="4">HTH araC/xylS-type domain-containing protein</fullName>
    </recommendedName>
</protein>
<organism evidence="5 6">
    <name type="scientific">Terasakiispira papahanaumokuakeensis</name>
    <dbReference type="NCBI Taxonomy" id="197479"/>
    <lineage>
        <taxon>Bacteria</taxon>
        <taxon>Pseudomonadati</taxon>
        <taxon>Pseudomonadota</taxon>
        <taxon>Gammaproteobacteria</taxon>
        <taxon>Oceanospirillales</taxon>
        <taxon>Terasakiispira</taxon>
    </lineage>
</organism>
<keyword evidence="2" id="KW-0238">DNA-binding</keyword>
<sequence>MQNADVIEIGFLCYPQVQHATILGLSDLFRLAERESVTSGDCEHRPRLSLTQWHWSDQQQSLVSFESEHMSFEEKHMAFEEKRLSSAADAPTPALIPDLMILPPTLGDPMPSEQAQRYAPGLRQLHGAGCRLAAICGGAFILAESGLLNRRTVTVHYQHAECFQALFPEVRLDLNPLLIDSGDILTTGGVMSWVDLGLHLVAHYWHIDTMLAVARVLMVDPPGRQQRYYQVFSPRRQHGDVAIEKVQTLLDEQAIEPGGGSISLAVLAQHAGLEVRTLLRRFQKATGMTTTEYMQRLRVGRAQEQLQRTRLPVDRIAWDMGYRDVKAFRKVFTQIVGLTPNDYRRRFLVS</sequence>
<dbReference type="Pfam" id="PF12833">
    <property type="entry name" value="HTH_18"/>
    <property type="match status" value="1"/>
</dbReference>
<dbReference type="AlphaFoldDB" id="A0A1E2VBE8"/>
<dbReference type="PROSITE" id="PS01124">
    <property type="entry name" value="HTH_ARAC_FAMILY_2"/>
    <property type="match status" value="1"/>
</dbReference>
<evidence type="ECO:0000313" key="5">
    <source>
        <dbReference type="EMBL" id="ODC04340.1"/>
    </source>
</evidence>
<dbReference type="Gene3D" id="1.10.10.60">
    <property type="entry name" value="Homeodomain-like"/>
    <property type="match status" value="2"/>
</dbReference>
<evidence type="ECO:0000256" key="1">
    <source>
        <dbReference type="ARBA" id="ARBA00023015"/>
    </source>
</evidence>
<evidence type="ECO:0000259" key="4">
    <source>
        <dbReference type="PROSITE" id="PS01124"/>
    </source>
</evidence>
<accession>A0A1E2VBE8</accession>
<dbReference type="PROSITE" id="PS00041">
    <property type="entry name" value="HTH_ARAC_FAMILY_1"/>
    <property type="match status" value="1"/>
</dbReference>
<dbReference type="PANTHER" id="PTHR43130:SF3">
    <property type="entry name" value="HTH-TYPE TRANSCRIPTIONAL REGULATOR RV1931C"/>
    <property type="match status" value="1"/>
</dbReference>
<gene>
    <name evidence="5" type="ORF">BFW38_13165</name>
</gene>
<dbReference type="PANTHER" id="PTHR43130">
    <property type="entry name" value="ARAC-FAMILY TRANSCRIPTIONAL REGULATOR"/>
    <property type="match status" value="1"/>
</dbReference>
<name>A0A1E2VBE8_9GAMM</name>
<keyword evidence="6" id="KW-1185">Reference proteome</keyword>
<dbReference type="Gene3D" id="3.40.50.880">
    <property type="match status" value="1"/>
</dbReference>
<dbReference type="EMBL" id="MDTQ01000001">
    <property type="protein sequence ID" value="ODC04340.1"/>
    <property type="molecule type" value="Genomic_DNA"/>
</dbReference>
<evidence type="ECO:0000256" key="2">
    <source>
        <dbReference type="ARBA" id="ARBA00023125"/>
    </source>
</evidence>
<dbReference type="RefSeq" id="WP_068999322.1">
    <property type="nucleotide sequence ID" value="NZ_MDTQ01000001.1"/>
</dbReference>
<dbReference type="STRING" id="197479.BFW38_13165"/>
<proteinExistence type="predicted"/>